<feature type="region of interest" description="Disordered" evidence="1">
    <location>
        <begin position="97"/>
        <end position="338"/>
    </location>
</feature>
<feature type="region of interest" description="Disordered" evidence="1">
    <location>
        <begin position="556"/>
        <end position="614"/>
    </location>
</feature>
<proteinExistence type="predicted"/>
<comment type="caution">
    <text evidence="2">The sequence shown here is derived from an EMBL/GenBank/DDBJ whole genome shotgun (WGS) entry which is preliminary data.</text>
</comment>
<feature type="compositionally biased region" description="Polar residues" evidence="1">
    <location>
        <begin position="442"/>
        <end position="455"/>
    </location>
</feature>
<protein>
    <submittedName>
        <fullName evidence="2">Uncharacterized protein</fullName>
    </submittedName>
</protein>
<feature type="compositionally biased region" description="Low complexity" evidence="1">
    <location>
        <begin position="145"/>
        <end position="215"/>
    </location>
</feature>
<feature type="compositionally biased region" description="Low complexity" evidence="1">
    <location>
        <begin position="270"/>
        <end position="297"/>
    </location>
</feature>
<keyword evidence="3" id="KW-1185">Reference proteome</keyword>
<evidence type="ECO:0000313" key="3">
    <source>
        <dbReference type="Proteomes" id="UP001374579"/>
    </source>
</evidence>
<dbReference type="AlphaFoldDB" id="A0AAN9B6X4"/>
<accession>A0AAN9B6X4</accession>
<reference evidence="2 3" key="1">
    <citation type="submission" date="2024-02" db="EMBL/GenBank/DDBJ databases">
        <title>Chromosome-scale genome assembly of the rough periwinkle Littorina saxatilis.</title>
        <authorList>
            <person name="De Jode A."/>
            <person name="Faria R."/>
            <person name="Formenti G."/>
            <person name="Sims Y."/>
            <person name="Smith T.P."/>
            <person name="Tracey A."/>
            <person name="Wood J.M.D."/>
            <person name="Zagrodzka Z.B."/>
            <person name="Johannesson K."/>
            <person name="Butlin R.K."/>
            <person name="Leder E.H."/>
        </authorList>
    </citation>
    <scope>NUCLEOTIDE SEQUENCE [LARGE SCALE GENOMIC DNA]</scope>
    <source>
        <strain evidence="2">Snail1</strain>
        <tissue evidence="2">Muscle</tissue>
    </source>
</reference>
<organism evidence="2 3">
    <name type="scientific">Littorina saxatilis</name>
    <dbReference type="NCBI Taxonomy" id="31220"/>
    <lineage>
        <taxon>Eukaryota</taxon>
        <taxon>Metazoa</taxon>
        <taxon>Spiralia</taxon>
        <taxon>Lophotrochozoa</taxon>
        <taxon>Mollusca</taxon>
        <taxon>Gastropoda</taxon>
        <taxon>Caenogastropoda</taxon>
        <taxon>Littorinimorpha</taxon>
        <taxon>Littorinoidea</taxon>
        <taxon>Littorinidae</taxon>
        <taxon>Littorina</taxon>
    </lineage>
</organism>
<dbReference type="EMBL" id="JBAMIC010000011">
    <property type="protein sequence ID" value="KAK7100012.1"/>
    <property type="molecule type" value="Genomic_DNA"/>
</dbReference>
<evidence type="ECO:0000256" key="1">
    <source>
        <dbReference type="SAM" id="MobiDB-lite"/>
    </source>
</evidence>
<feature type="compositionally biased region" description="Low complexity" evidence="1">
    <location>
        <begin position="361"/>
        <end position="372"/>
    </location>
</feature>
<feature type="compositionally biased region" description="Polar residues" evidence="1">
    <location>
        <begin position="221"/>
        <end position="238"/>
    </location>
</feature>
<name>A0AAN9B6X4_9CAEN</name>
<sequence length="683" mass="76466">MADEICIPMDRVPREIYEKLRAIGLLVQSETPMSTSSTSEFSSSLTPYLNNDYADDTDDVDGYRPPSRLSSVVPVIKSDVTSYESVLMTNNDDDVVSIFAPRPSTSKDNQSTSPQTTKHEQHDSDVISLFGTMLSPARQPQCKNSRQGQPSPQQQHQQSNSSPQKSSAPHVSQSSQQYSTSSYNDVTAQSSSPSQKSSAPHVSRSSSQQYLTSSYHDVSAKRSSPSPHHLQQSFSFPQSHEAAEEFRQLHTRSPPRTPIKRCRNPSVSESSYAPDSTLSSSLSPQSSLRPRSSPSCFSDDDVAREISAFSATPSVECGPRSPKMLTPPETPESAGKRVFPEIFTFDDAACARYRQLSERYQQQLQEQQFTPTKRPPSTPRKLTTAPSTPSYRRPEVPRSPSVHSASRRLSPVDQRLLQCFEAAASAPSPQPKKKALEVPDSPSASMQRISLQEYPSPSPQRRDSLSPQPKKRLDFEEDSVSPRGLQPQMWKSYDPNGQPYPLPSPRCMAGGSEHPFTFPTYSMDGQQYGSRTGGPSKAALFRELRKRMDFLAAYQDGDGEDEEDGGDSASQYGFAPRRSPYEPLDFQAPMAPQGERYSTKRRRQDPETDGSDDMLMCTCATMERNFLQMAEGAYTRIRRMDNSPEDFDRFRTELAQTNEILRESMGLMKHIRDLCDHRKRPRR</sequence>
<evidence type="ECO:0000313" key="2">
    <source>
        <dbReference type="EMBL" id="KAK7100012.1"/>
    </source>
</evidence>
<gene>
    <name evidence="2" type="ORF">V1264_023025</name>
</gene>
<feature type="region of interest" description="Disordered" evidence="1">
    <location>
        <begin position="361"/>
        <end position="513"/>
    </location>
</feature>
<feature type="compositionally biased region" description="Polar residues" evidence="1">
    <location>
        <begin position="103"/>
        <end position="116"/>
    </location>
</feature>
<dbReference type="Proteomes" id="UP001374579">
    <property type="component" value="Unassembled WGS sequence"/>
</dbReference>
<feature type="compositionally biased region" description="Acidic residues" evidence="1">
    <location>
        <begin position="557"/>
        <end position="566"/>
    </location>
</feature>